<reference evidence="5 6" key="1">
    <citation type="submission" date="2011-06" db="EMBL/GenBank/DDBJ databases">
        <authorList>
            <person name="Bador J."/>
            <person name="Amoureux L."/>
            <person name="Neuwirth C."/>
        </authorList>
    </citation>
    <scope>NUCLEOTIDE SEQUENCE [LARGE SCALE GENOMIC DNA]</scope>
    <source>
        <strain evidence="5 6">AXX-A</strain>
    </source>
</reference>
<dbReference type="Pfam" id="PF00550">
    <property type="entry name" value="PP-binding"/>
    <property type="match status" value="1"/>
</dbReference>
<dbReference type="Pfam" id="PF23024">
    <property type="entry name" value="AMP-dom_DIP2-like"/>
    <property type="match status" value="1"/>
</dbReference>
<comment type="similarity">
    <text evidence="1">Belongs to the ATP-dependent AMP-binding enzyme family.</text>
</comment>
<evidence type="ECO:0000256" key="2">
    <source>
        <dbReference type="ARBA" id="ARBA00022450"/>
    </source>
</evidence>
<dbReference type="Pfam" id="PF00501">
    <property type="entry name" value="AMP-binding"/>
    <property type="match status" value="1"/>
</dbReference>
<dbReference type="InterPro" id="IPR045851">
    <property type="entry name" value="AMP-bd_C_sf"/>
</dbReference>
<dbReference type="Gene3D" id="3.30.300.30">
    <property type="match status" value="1"/>
</dbReference>
<dbReference type="AlphaFoldDB" id="F7T7X0"/>
<dbReference type="GO" id="GO:0031177">
    <property type="term" value="F:phosphopantetheine binding"/>
    <property type="evidence" value="ECO:0007669"/>
    <property type="project" value="InterPro"/>
</dbReference>
<dbReference type="GO" id="GO:0070566">
    <property type="term" value="F:adenylyltransferase activity"/>
    <property type="evidence" value="ECO:0007669"/>
    <property type="project" value="TreeGrafter"/>
</dbReference>
<keyword evidence="2" id="KW-0596">Phosphopantetheine</keyword>
<evidence type="ECO:0000313" key="5">
    <source>
        <dbReference type="EMBL" id="EGP43620.1"/>
    </source>
</evidence>
<dbReference type="PANTHER" id="PTHR22754">
    <property type="entry name" value="DISCO-INTERACTING PROTEIN 2 DIP2 -RELATED"/>
    <property type="match status" value="1"/>
</dbReference>
<accession>F7T7X0</accession>
<dbReference type="GO" id="GO:0005886">
    <property type="term" value="C:plasma membrane"/>
    <property type="evidence" value="ECO:0007669"/>
    <property type="project" value="TreeGrafter"/>
</dbReference>
<dbReference type="PROSITE" id="PS50075">
    <property type="entry name" value="CARRIER"/>
    <property type="match status" value="1"/>
</dbReference>
<evidence type="ECO:0000313" key="6">
    <source>
        <dbReference type="Proteomes" id="UP000004853"/>
    </source>
</evidence>
<protein>
    <submittedName>
        <fullName evidence="5">Beta-ketoacyl synthase</fullName>
    </submittedName>
</protein>
<dbReference type="SMART" id="SM01294">
    <property type="entry name" value="PKS_PP_betabranch"/>
    <property type="match status" value="1"/>
</dbReference>
<name>F7T7X0_9BURK</name>
<dbReference type="PATRIC" id="fig|1003200.3.peg.5011"/>
<comment type="caution">
    <text evidence="5">The sequence shown here is derived from an EMBL/GenBank/DDBJ whole genome shotgun (WGS) entry which is preliminary data.</text>
</comment>
<dbReference type="SUPFAM" id="SSF47336">
    <property type="entry name" value="ACP-like"/>
    <property type="match status" value="1"/>
</dbReference>
<dbReference type="PANTHER" id="PTHR22754:SF32">
    <property type="entry name" value="DISCO-INTERACTING PROTEIN 2"/>
    <property type="match status" value="1"/>
</dbReference>
<organism evidence="5 6">
    <name type="scientific">Achromobacter insuavis AXX-A</name>
    <dbReference type="NCBI Taxonomy" id="1003200"/>
    <lineage>
        <taxon>Bacteria</taxon>
        <taxon>Pseudomonadati</taxon>
        <taxon>Pseudomonadota</taxon>
        <taxon>Betaproteobacteria</taxon>
        <taxon>Burkholderiales</taxon>
        <taxon>Alcaligenaceae</taxon>
        <taxon>Achromobacter</taxon>
    </lineage>
</organism>
<dbReference type="Proteomes" id="UP000004853">
    <property type="component" value="Unassembled WGS sequence"/>
</dbReference>
<evidence type="ECO:0000259" key="4">
    <source>
        <dbReference type="PROSITE" id="PS50075"/>
    </source>
</evidence>
<feature type="domain" description="Carrier" evidence="4">
    <location>
        <begin position="581"/>
        <end position="658"/>
    </location>
</feature>
<dbReference type="SUPFAM" id="SSF56801">
    <property type="entry name" value="Acetyl-CoA synthetase-like"/>
    <property type="match status" value="1"/>
</dbReference>
<sequence>MNPPQSLDALLDWRAENQPDLPAFAFMDSRLDIVDTDSYATLGLAANRVAAALRAAGVAPGAPVILACSPGLDFVRAFYGILRAGAVALPTQPPTEKNAIVRLEHVAAGSAATWGIATRATLATLDAALQPASLRWLAVEDCLASPPDAGPSGNQPDAIAIHQYSSGTVGVPHGVRISHHNLLHNSELIRRAFVHTSKQRGLVWLPPYHDMGLIGGIVQPLYAGFRTTLMAPRTFLRSPLNWLRAITMTGATTSGGPNFAYESCLAASDDEIERAGLDLSRWLVAFNGAEAVNPATLRQFASRFRRFGFRMASFTSCYGLAEATLIVSASSHLHKPSLLDVDRNALAAGQILLTTKSDREHRRLVGLGAPLQAVRVVRQDGSEASPFDVGEIWVAGASVAEPVGDEDSAFHAQLPEDPAQYVRTGDLGFVYKGELYVVGRSKAIVIVRGRNHHAEDMEASCRALEPALAQMGAAAFGDDEAGIAVVLEVPRRHPDMPGLLERVRGALAEQHGIAVDEVVLVRERSLARTPSGKIRRSAVAAAHRAGRLSPLSSWRAHCDEKSRTRPPLPAMPALAGLPREAALEQIRDWLAALLAAELNMQKADINPDTHFGVYGLDSFAAVNLAMHIGDQSRVDLEGTLFWDYPNCTMLSEHLVDPARLGAAGLADVALTTGAEA</sequence>
<dbReference type="GO" id="GO:0071766">
    <property type="term" value="P:Actinobacterium-type cell wall biogenesis"/>
    <property type="evidence" value="ECO:0007669"/>
    <property type="project" value="UniProtKB-ARBA"/>
</dbReference>
<evidence type="ECO:0000256" key="3">
    <source>
        <dbReference type="ARBA" id="ARBA00022553"/>
    </source>
</evidence>
<dbReference type="HOGENOM" id="CLU_000022_23_7_4"/>
<evidence type="ECO:0000256" key="1">
    <source>
        <dbReference type="ARBA" id="ARBA00006432"/>
    </source>
</evidence>
<proteinExistence type="inferred from homology"/>
<dbReference type="SMART" id="SM00823">
    <property type="entry name" value="PKS_PP"/>
    <property type="match status" value="1"/>
</dbReference>
<dbReference type="EMBL" id="AFRQ01000115">
    <property type="protein sequence ID" value="EGP43620.1"/>
    <property type="molecule type" value="Genomic_DNA"/>
</dbReference>
<dbReference type="InterPro" id="IPR020806">
    <property type="entry name" value="PKS_PP-bd"/>
</dbReference>
<dbReference type="Gene3D" id="1.10.1200.10">
    <property type="entry name" value="ACP-like"/>
    <property type="match status" value="1"/>
</dbReference>
<dbReference type="InterPro" id="IPR025110">
    <property type="entry name" value="AMP-bd_C"/>
</dbReference>
<dbReference type="FunFam" id="3.40.50.12780:FF:000013">
    <property type="entry name" value="Long-chain-fatty-acid--AMP ligase FadD32"/>
    <property type="match status" value="1"/>
</dbReference>
<gene>
    <name evidence="5" type="ORF">AXXA_25320</name>
</gene>
<dbReference type="InterPro" id="IPR042099">
    <property type="entry name" value="ANL_N_sf"/>
</dbReference>
<dbReference type="GO" id="GO:0006633">
    <property type="term" value="P:fatty acid biosynthetic process"/>
    <property type="evidence" value="ECO:0007669"/>
    <property type="project" value="TreeGrafter"/>
</dbReference>
<dbReference type="InterPro" id="IPR036736">
    <property type="entry name" value="ACP-like_sf"/>
</dbReference>
<dbReference type="eggNOG" id="COG0318">
    <property type="taxonomic scope" value="Bacteria"/>
</dbReference>
<dbReference type="Gene3D" id="3.40.50.12780">
    <property type="entry name" value="N-terminal domain of ligase-like"/>
    <property type="match status" value="1"/>
</dbReference>
<dbReference type="InterPro" id="IPR009081">
    <property type="entry name" value="PP-bd_ACP"/>
</dbReference>
<keyword evidence="3" id="KW-0597">Phosphoprotein</keyword>
<dbReference type="InterPro" id="IPR000873">
    <property type="entry name" value="AMP-dep_synth/lig_dom"/>
</dbReference>